<evidence type="ECO:0000313" key="3">
    <source>
        <dbReference type="Proteomes" id="UP000483018"/>
    </source>
</evidence>
<evidence type="ECO:0000256" key="1">
    <source>
        <dbReference type="SAM" id="MobiDB-lite"/>
    </source>
</evidence>
<dbReference type="OrthoDB" id="9964378at2"/>
<dbReference type="EMBL" id="WSLF01000019">
    <property type="protein sequence ID" value="KAE9628747.1"/>
    <property type="molecule type" value="Genomic_DNA"/>
</dbReference>
<name>A0A7C8LAX8_9FIRM</name>
<dbReference type="AlphaFoldDB" id="A0A7C8LAX8"/>
<keyword evidence="3" id="KW-1185">Reference proteome</keyword>
<protein>
    <submittedName>
        <fullName evidence="2">Uncharacterized protein</fullName>
    </submittedName>
</protein>
<reference evidence="2 3" key="1">
    <citation type="submission" date="2019-12" db="EMBL/GenBank/DDBJ databases">
        <title>Defluviitalea raffinosedens, isolated from a biogas fermenter, genome sequencing and characterization.</title>
        <authorList>
            <person name="Rettenmaier R."/>
            <person name="Schneider M."/>
            <person name="Neuhaus K."/>
            <person name="Liebl W."/>
            <person name="Zverlov V."/>
        </authorList>
    </citation>
    <scope>NUCLEOTIDE SEQUENCE [LARGE SCALE GENOMIC DNA]</scope>
    <source>
        <strain evidence="2 3">249c-K6</strain>
    </source>
</reference>
<accession>A0A7C8LAX8</accession>
<comment type="caution">
    <text evidence="2">The sequence shown here is derived from an EMBL/GenBank/DDBJ whole genome shotgun (WGS) entry which is preliminary data.</text>
</comment>
<proteinExistence type="predicted"/>
<gene>
    <name evidence="2" type="ORF">GND95_13665</name>
</gene>
<organism evidence="2 3">
    <name type="scientific">Defluviitalea raffinosedens</name>
    <dbReference type="NCBI Taxonomy" id="1450156"/>
    <lineage>
        <taxon>Bacteria</taxon>
        <taxon>Bacillati</taxon>
        <taxon>Bacillota</taxon>
        <taxon>Clostridia</taxon>
        <taxon>Lachnospirales</taxon>
        <taxon>Defluviitaleaceae</taxon>
        <taxon>Defluviitalea</taxon>
    </lineage>
</organism>
<sequence>MKFHEKIRFKARLFGYGHKGIKTASREIVKKIDELDQFLDENINMPGKKKKKKKSKEGKDKEKES</sequence>
<dbReference type="Proteomes" id="UP000483018">
    <property type="component" value="Unassembled WGS sequence"/>
</dbReference>
<feature type="compositionally biased region" description="Basic residues" evidence="1">
    <location>
        <begin position="47"/>
        <end position="56"/>
    </location>
</feature>
<dbReference type="RefSeq" id="WP_158741718.1">
    <property type="nucleotide sequence ID" value="NZ_JAFBEP010000022.1"/>
</dbReference>
<evidence type="ECO:0000313" key="2">
    <source>
        <dbReference type="EMBL" id="KAE9628747.1"/>
    </source>
</evidence>
<feature type="region of interest" description="Disordered" evidence="1">
    <location>
        <begin position="43"/>
        <end position="65"/>
    </location>
</feature>